<dbReference type="SMART" id="SM01300">
    <property type="entry name" value="PEHE"/>
    <property type="match status" value="1"/>
</dbReference>
<feature type="region of interest" description="Disordered" evidence="1">
    <location>
        <begin position="447"/>
        <end position="474"/>
    </location>
</feature>
<feature type="domain" description="PEHE" evidence="2">
    <location>
        <begin position="383"/>
        <end position="594"/>
    </location>
</feature>
<protein>
    <submittedName>
        <fullName evidence="3">p11 protein isoform 4</fullName>
    </submittedName>
</protein>
<keyword evidence="4" id="KW-1185">Reference proteome</keyword>
<feature type="compositionally biased region" description="Polar residues" evidence="1">
    <location>
        <begin position="465"/>
        <end position="474"/>
    </location>
</feature>
<dbReference type="GO" id="GO:1902562">
    <property type="term" value="C:H4 histone acetyltransferase complex"/>
    <property type="evidence" value="ECO:0007669"/>
    <property type="project" value="UniProtKB-ARBA"/>
</dbReference>
<dbReference type="InterPro" id="IPR029332">
    <property type="entry name" value="PEHE_dom"/>
</dbReference>
<dbReference type="EMBL" id="SKCS01000607">
    <property type="protein sequence ID" value="TNN05086.1"/>
    <property type="molecule type" value="Genomic_DNA"/>
</dbReference>
<dbReference type="Proteomes" id="UP000311919">
    <property type="component" value="Unassembled WGS sequence"/>
</dbReference>
<evidence type="ECO:0000313" key="4">
    <source>
        <dbReference type="Proteomes" id="UP000311919"/>
    </source>
</evidence>
<feature type="region of interest" description="Disordered" evidence="1">
    <location>
        <begin position="525"/>
        <end position="544"/>
    </location>
</feature>
<feature type="region of interest" description="Disordered" evidence="1">
    <location>
        <begin position="253"/>
        <end position="318"/>
    </location>
</feature>
<dbReference type="AlphaFoldDB" id="A0A4Z2CLK4"/>
<organism evidence="3 4">
    <name type="scientific">Schistosoma japonicum</name>
    <name type="common">Blood fluke</name>
    <dbReference type="NCBI Taxonomy" id="6182"/>
    <lineage>
        <taxon>Eukaryota</taxon>
        <taxon>Metazoa</taxon>
        <taxon>Spiralia</taxon>
        <taxon>Lophotrochozoa</taxon>
        <taxon>Platyhelminthes</taxon>
        <taxon>Trematoda</taxon>
        <taxon>Digenea</taxon>
        <taxon>Strigeidida</taxon>
        <taxon>Schistosomatoidea</taxon>
        <taxon>Schistosomatidae</taxon>
        <taxon>Schistosoma</taxon>
    </lineage>
</organism>
<name>A0A4Z2CLK4_SCHJA</name>
<proteinExistence type="predicted"/>
<sequence length="596" mass="68032">MVTAVQPAFGLLKRLHLHPMENALNELGPQASLLQSVKFKAQPFLFRKPKSEEIRRDHNITGQKRPSSYLPNLDLKTAKRPRRVVKSTDKNLVLMGVNLRSSCENPTVRCPTSSPRVTSSNLSLFQSSISISPSNLSESNVSCSQCCVNYSEPPLLHPKYLCPQNSLLQNYQHRSQVTSIISTAPTECQARFTKNKTDSVSDENQFVMESASSASPICTRDFFHLNEVISHFSGQNPMDTRYLNYSFITRRSSPVSSVPRKPDSLDGDKCDVKMKNRKKSLSEHNDPPKRRKSIDQLTEPSIHGLPDPEISTKPRSRKPTQFLQLNAQTTELSSNDRKPTYLTTQLCYYIPDFANHFQSSENIRVHLSESNKSQEVCDSGVLIEVPSWRIIPIPCAENYLGCSFGTKHSKSYCRKHLVRNKLTYINTPKSHNLRTLRTSLLSTSSVYSIKNDPTPEPKSKHRPRLSQTQKSRSQIGEFIRSDDIVDEDISDTAFLARHSRLEIEEVRHERFSRQRTAEQELKQRLEERDQASWHKRQPGRLDPLLKYKPASRMPTTLNYAFKQSHHFHVNNSIPVVVFGCRVPMASLKPFTKFSIQ</sequence>
<dbReference type="OrthoDB" id="6247315at2759"/>
<evidence type="ECO:0000313" key="3">
    <source>
        <dbReference type="EMBL" id="TNN05086.1"/>
    </source>
</evidence>
<dbReference type="Gene3D" id="6.10.250.2000">
    <property type="match status" value="1"/>
</dbReference>
<accession>A0A4Z2CLK4</accession>
<comment type="caution">
    <text evidence="3">The sequence shown here is derived from an EMBL/GenBank/DDBJ whole genome shotgun (WGS) entry which is preliminary data.</text>
</comment>
<reference evidence="3 4" key="1">
    <citation type="submission" date="2019-03" db="EMBL/GenBank/DDBJ databases">
        <title>An improved genome assembly of the fluke Schistosoma japonicum.</title>
        <authorList>
            <person name="Hu W."/>
            <person name="Luo F."/>
            <person name="Yin M."/>
            <person name="Mo X."/>
            <person name="Sun C."/>
            <person name="Wu Q."/>
            <person name="Zhu B."/>
            <person name="Xiang M."/>
            <person name="Wang J."/>
            <person name="Wang Y."/>
            <person name="Zhang T."/>
            <person name="Xu B."/>
            <person name="Zheng H."/>
            <person name="Feng Z."/>
        </authorList>
    </citation>
    <scope>NUCLEOTIDE SEQUENCE [LARGE SCALE GENOMIC DNA]</scope>
    <source>
        <strain evidence="3">HuSjv2</strain>
        <tissue evidence="3">Worms</tissue>
    </source>
</reference>
<feature type="compositionally biased region" description="Basic and acidic residues" evidence="1">
    <location>
        <begin position="260"/>
        <end position="288"/>
    </location>
</feature>
<evidence type="ECO:0000256" key="1">
    <source>
        <dbReference type="SAM" id="MobiDB-lite"/>
    </source>
</evidence>
<evidence type="ECO:0000259" key="2">
    <source>
        <dbReference type="SMART" id="SM01300"/>
    </source>
</evidence>
<dbReference type="EMBL" id="SKCS01000607">
    <property type="protein sequence ID" value="TNN05089.1"/>
    <property type="molecule type" value="Genomic_DNA"/>
</dbReference>
<gene>
    <name evidence="3" type="ORF">EWB00_009684</name>
</gene>